<dbReference type="AlphaFoldDB" id="A0A1Y3EEH0"/>
<evidence type="ECO:0000313" key="2">
    <source>
        <dbReference type="Proteomes" id="UP000243006"/>
    </source>
</evidence>
<reference evidence="1 2" key="1">
    <citation type="submission" date="2015-04" db="EMBL/GenBank/DDBJ databases">
        <title>Draft genome of the roundworm Trichinella nativa.</title>
        <authorList>
            <person name="Mitreva M."/>
        </authorList>
    </citation>
    <scope>NUCLEOTIDE SEQUENCE [LARGE SCALE GENOMIC DNA]</scope>
    <source>
        <strain evidence="1 2">ISS45</strain>
    </source>
</reference>
<proteinExistence type="predicted"/>
<comment type="caution">
    <text evidence="1">The sequence shown here is derived from an EMBL/GenBank/DDBJ whole genome shotgun (WGS) entry which is preliminary data.</text>
</comment>
<organism evidence="1 2">
    <name type="scientific">Trichinella nativa</name>
    <dbReference type="NCBI Taxonomy" id="6335"/>
    <lineage>
        <taxon>Eukaryota</taxon>
        <taxon>Metazoa</taxon>
        <taxon>Ecdysozoa</taxon>
        <taxon>Nematoda</taxon>
        <taxon>Enoplea</taxon>
        <taxon>Dorylaimia</taxon>
        <taxon>Trichinellida</taxon>
        <taxon>Trichinellidae</taxon>
        <taxon>Trichinella</taxon>
    </lineage>
</organism>
<protein>
    <submittedName>
        <fullName evidence="1">Uncharacterized protein</fullName>
    </submittedName>
</protein>
<evidence type="ECO:0000313" key="1">
    <source>
        <dbReference type="EMBL" id="OUC41538.1"/>
    </source>
</evidence>
<accession>A0A1Y3EEH0</accession>
<dbReference type="Proteomes" id="UP000243006">
    <property type="component" value="Unassembled WGS sequence"/>
</dbReference>
<gene>
    <name evidence="1" type="ORF">D917_03280</name>
</gene>
<sequence length="38" mass="4585">MLAILMKNLQKKHHCSLLQRIEKWCRIQIKHISKISTI</sequence>
<dbReference type="EMBL" id="LVZM01021317">
    <property type="protein sequence ID" value="OUC41538.1"/>
    <property type="molecule type" value="Genomic_DNA"/>
</dbReference>
<name>A0A1Y3EEH0_9BILA</name>